<protein>
    <submittedName>
        <fullName evidence="1">Uncharacterized protein</fullName>
    </submittedName>
</protein>
<gene>
    <name evidence="1" type="ORF">B7C42_08218</name>
</gene>
<evidence type="ECO:0000313" key="2">
    <source>
        <dbReference type="Proteomes" id="UP000215506"/>
    </source>
</evidence>
<dbReference type="Proteomes" id="UP000215506">
    <property type="component" value="Unassembled WGS sequence"/>
</dbReference>
<reference evidence="1 2" key="1">
    <citation type="submission" date="2017-07" db="EMBL/GenBank/DDBJ databases">
        <title>First draft Genome Sequence of Nocardia cerradoensis isolated from human infection.</title>
        <authorList>
            <person name="Carrasco G."/>
        </authorList>
    </citation>
    <scope>NUCLEOTIDE SEQUENCE [LARGE SCALE GENOMIC DNA]</scope>
    <source>
        <strain evidence="1 2">CNM20130759</strain>
    </source>
</reference>
<dbReference type="AlphaFoldDB" id="A0A231GSX0"/>
<proteinExistence type="predicted"/>
<dbReference type="RefSeq" id="WP_143860640.1">
    <property type="nucleotide sequence ID" value="NZ_JAAXOR010000004.1"/>
</dbReference>
<evidence type="ECO:0000313" key="1">
    <source>
        <dbReference type="EMBL" id="OXR39716.1"/>
    </source>
</evidence>
<dbReference type="EMBL" id="NGAF01000081">
    <property type="protein sequence ID" value="OXR39716.1"/>
    <property type="molecule type" value="Genomic_DNA"/>
</dbReference>
<comment type="caution">
    <text evidence="1">The sequence shown here is derived from an EMBL/GenBank/DDBJ whole genome shotgun (WGS) entry which is preliminary data.</text>
</comment>
<keyword evidence="2" id="KW-1185">Reference proteome</keyword>
<name>A0A231GSX0_9NOCA</name>
<sequence length="91" mass="10515">MPMTQGRYGDSTEHHRLFWIGHNAGQLLRSLRRDPRDGGDGYTMHREFGAWVLRPVSGWRSLRWITPPVDKVRSVQDRDAAADYYAAKFGI</sequence>
<organism evidence="1 2">
    <name type="scientific">Nocardia cerradoensis</name>
    <dbReference type="NCBI Taxonomy" id="85688"/>
    <lineage>
        <taxon>Bacteria</taxon>
        <taxon>Bacillati</taxon>
        <taxon>Actinomycetota</taxon>
        <taxon>Actinomycetes</taxon>
        <taxon>Mycobacteriales</taxon>
        <taxon>Nocardiaceae</taxon>
        <taxon>Nocardia</taxon>
    </lineage>
</organism>
<accession>A0A231GSX0</accession>